<evidence type="ECO:0000256" key="1">
    <source>
        <dbReference type="SAM" id="Phobius"/>
    </source>
</evidence>
<feature type="transmembrane region" description="Helical" evidence="1">
    <location>
        <begin position="86"/>
        <end position="104"/>
    </location>
</feature>
<reference evidence="3" key="1">
    <citation type="submission" date="2016-10" db="EMBL/GenBank/DDBJ databases">
        <title>Comparative genomics uncovers the prolific and rare metabolic potential of the cyanobacterial genus Moorea.</title>
        <authorList>
            <person name="Leao T."/>
            <person name="Castelao G."/>
            <person name="Korobeynikov A."/>
            <person name="Monroe E.A."/>
            <person name="Podell S."/>
            <person name="Glukhov E."/>
            <person name="Allen E."/>
            <person name="Gerwick W.H."/>
            <person name="Gerwick L."/>
        </authorList>
    </citation>
    <scope>NUCLEOTIDE SEQUENCE [LARGE SCALE GENOMIC DNA]</scope>
    <source>
        <strain evidence="3">PAL-8-15-08-1</strain>
    </source>
</reference>
<dbReference type="OrthoDB" id="1551186at2"/>
<dbReference type="EMBL" id="CP017599">
    <property type="protein sequence ID" value="AOW98294.1"/>
    <property type="molecule type" value="Genomic_DNA"/>
</dbReference>
<organism evidence="2 3">
    <name type="scientific">Moorena producens PAL-8-15-08-1</name>
    <dbReference type="NCBI Taxonomy" id="1458985"/>
    <lineage>
        <taxon>Bacteria</taxon>
        <taxon>Bacillati</taxon>
        <taxon>Cyanobacteriota</taxon>
        <taxon>Cyanophyceae</taxon>
        <taxon>Coleofasciculales</taxon>
        <taxon>Coleofasciculaceae</taxon>
        <taxon>Moorena</taxon>
    </lineage>
</organism>
<dbReference type="STRING" id="1458985.BJP34_01520"/>
<dbReference type="Pfam" id="PF19851">
    <property type="entry name" value="DUF6326"/>
    <property type="match status" value="1"/>
</dbReference>
<dbReference type="Proteomes" id="UP000177870">
    <property type="component" value="Chromosome"/>
</dbReference>
<sequence length="127" mass="14430">MIYNKKTIGIDRKALLSTLWLFFLLNMIFRDIHEFFRPGLLEEIMTGIVNGTKVTDGMLLVGSIMMEIPISMVLLSRVLNYRLNRWANIIAGAITIAFVIGIGPKDLDDMFFSTIEVVSLSLIVWYA</sequence>
<dbReference type="InterPro" id="IPR046289">
    <property type="entry name" value="DUF6326"/>
</dbReference>
<dbReference type="AlphaFoldDB" id="A0A1D8TL10"/>
<evidence type="ECO:0000313" key="2">
    <source>
        <dbReference type="EMBL" id="AOW98294.1"/>
    </source>
</evidence>
<dbReference type="KEGG" id="mpro:BJP34_01520"/>
<keyword evidence="1" id="KW-0472">Membrane</keyword>
<feature type="transmembrane region" description="Helical" evidence="1">
    <location>
        <begin position="54"/>
        <end position="74"/>
    </location>
</feature>
<dbReference type="RefSeq" id="WP_070390805.1">
    <property type="nucleotide sequence ID" value="NZ_CP017599.1"/>
</dbReference>
<gene>
    <name evidence="2" type="ORF">BJP34_01520</name>
</gene>
<accession>A0A1D8TL10</accession>
<name>A0A1D8TL10_9CYAN</name>
<evidence type="ECO:0000313" key="3">
    <source>
        <dbReference type="Proteomes" id="UP000177870"/>
    </source>
</evidence>
<evidence type="ECO:0008006" key="4">
    <source>
        <dbReference type="Google" id="ProtNLM"/>
    </source>
</evidence>
<keyword evidence="1" id="KW-0812">Transmembrane</keyword>
<protein>
    <recommendedName>
        <fullName evidence="4">DoxX family protein</fullName>
    </recommendedName>
</protein>
<proteinExistence type="predicted"/>
<keyword evidence="1" id="KW-1133">Transmembrane helix</keyword>